<dbReference type="PANTHER" id="PTHR43163">
    <property type="entry name" value="DIPEPTIDE TRANSPORT SYSTEM PERMEASE PROTEIN DPPB-RELATED"/>
    <property type="match status" value="1"/>
</dbReference>
<feature type="transmembrane region" description="Helical" evidence="7">
    <location>
        <begin position="12"/>
        <end position="35"/>
    </location>
</feature>
<feature type="transmembrane region" description="Helical" evidence="7">
    <location>
        <begin position="265"/>
        <end position="286"/>
    </location>
</feature>
<dbReference type="PROSITE" id="PS50928">
    <property type="entry name" value="ABC_TM1"/>
    <property type="match status" value="1"/>
</dbReference>
<keyword evidence="2 7" id="KW-0813">Transport</keyword>
<feature type="transmembrane region" description="Helical" evidence="7">
    <location>
        <begin position="140"/>
        <end position="163"/>
    </location>
</feature>
<sequence>MSTRTAGSLRTYLITRVVLFVPQVLVILTIVFVLMRVAPGDPVTVALGGQRSPEQLAQLRAAAGYDRSIFVQYWEYISGIVRFDLGTTIVDSRPVTQIFKVNGGATLTLTSSALVIALLIGVPLGLIAGRVRDTGLDAGLRVFGILTYAAPVFFLGLIFQLVFARNLGWLPSSSQASPLVLARVPSETNIFLVDALLAGDSAAFWNGVQHLILPALTLGLLLSGVFMRIVRINLIQTLRSDYVEAARARGVSEGNVVIRHAFRNALVPFVTILGLQVALLLGGAILTEQTFNWNGIGSQLVRYLDSRDYVAVQGIITLVALAVVTASLLIDIINAIIDPRVRY</sequence>
<evidence type="ECO:0000256" key="4">
    <source>
        <dbReference type="ARBA" id="ARBA00022692"/>
    </source>
</evidence>
<reference evidence="9 10" key="1">
    <citation type="submission" date="2020-02" db="EMBL/GenBank/DDBJ databases">
        <authorList>
            <person name="Li X.-J."/>
            <person name="Feng X.-M."/>
        </authorList>
    </citation>
    <scope>NUCLEOTIDE SEQUENCE [LARGE SCALE GENOMIC DNA]</scope>
    <source>
        <strain evidence="9 10">CGMCC 4.7225</strain>
    </source>
</reference>
<keyword evidence="6 7" id="KW-0472">Membrane</keyword>
<evidence type="ECO:0000259" key="8">
    <source>
        <dbReference type="PROSITE" id="PS50928"/>
    </source>
</evidence>
<evidence type="ECO:0000256" key="7">
    <source>
        <dbReference type="RuleBase" id="RU363032"/>
    </source>
</evidence>
<name>A0A6N9YHH6_9ACTN</name>
<proteinExistence type="inferred from homology"/>
<feature type="transmembrane region" description="Helical" evidence="7">
    <location>
        <begin position="109"/>
        <end position="128"/>
    </location>
</feature>
<accession>A0A6N9YHH6</accession>
<protein>
    <submittedName>
        <fullName evidence="9">ABC transporter permease</fullName>
    </submittedName>
</protein>
<comment type="subcellular location">
    <subcellularLocation>
        <location evidence="1 7">Cell membrane</location>
        <topology evidence="1 7">Multi-pass membrane protein</topology>
    </subcellularLocation>
</comment>
<dbReference type="RefSeq" id="WP_163816153.1">
    <property type="nucleotide sequence ID" value="NZ_JAAGOB010000002.1"/>
</dbReference>
<evidence type="ECO:0000313" key="10">
    <source>
        <dbReference type="Proteomes" id="UP000469185"/>
    </source>
</evidence>
<dbReference type="Proteomes" id="UP000469185">
    <property type="component" value="Unassembled WGS sequence"/>
</dbReference>
<gene>
    <name evidence="9" type="ORF">G1H11_03565</name>
</gene>
<dbReference type="AlphaFoldDB" id="A0A6N9YHH6"/>
<dbReference type="Pfam" id="PF19300">
    <property type="entry name" value="BPD_transp_1_N"/>
    <property type="match status" value="1"/>
</dbReference>
<comment type="caution">
    <text evidence="9">The sequence shown here is derived from an EMBL/GenBank/DDBJ whole genome shotgun (WGS) entry which is preliminary data.</text>
</comment>
<dbReference type="InterPro" id="IPR045621">
    <property type="entry name" value="BPD_transp_1_N"/>
</dbReference>
<evidence type="ECO:0000313" key="9">
    <source>
        <dbReference type="EMBL" id="NED94385.1"/>
    </source>
</evidence>
<dbReference type="GO" id="GO:0055085">
    <property type="term" value="P:transmembrane transport"/>
    <property type="evidence" value="ECO:0007669"/>
    <property type="project" value="InterPro"/>
</dbReference>
<evidence type="ECO:0000256" key="2">
    <source>
        <dbReference type="ARBA" id="ARBA00022448"/>
    </source>
</evidence>
<dbReference type="EMBL" id="JAAGOB010000002">
    <property type="protein sequence ID" value="NED94385.1"/>
    <property type="molecule type" value="Genomic_DNA"/>
</dbReference>
<evidence type="ECO:0000256" key="1">
    <source>
        <dbReference type="ARBA" id="ARBA00004651"/>
    </source>
</evidence>
<keyword evidence="10" id="KW-1185">Reference proteome</keyword>
<evidence type="ECO:0000256" key="5">
    <source>
        <dbReference type="ARBA" id="ARBA00022989"/>
    </source>
</evidence>
<feature type="transmembrane region" description="Helical" evidence="7">
    <location>
        <begin position="310"/>
        <end position="337"/>
    </location>
</feature>
<dbReference type="PANTHER" id="PTHR43163:SF6">
    <property type="entry name" value="DIPEPTIDE TRANSPORT SYSTEM PERMEASE PROTEIN DPPB-RELATED"/>
    <property type="match status" value="1"/>
</dbReference>
<dbReference type="SUPFAM" id="SSF161098">
    <property type="entry name" value="MetI-like"/>
    <property type="match status" value="1"/>
</dbReference>
<dbReference type="InterPro" id="IPR000515">
    <property type="entry name" value="MetI-like"/>
</dbReference>
<keyword evidence="3" id="KW-1003">Cell membrane</keyword>
<evidence type="ECO:0000256" key="3">
    <source>
        <dbReference type="ARBA" id="ARBA00022475"/>
    </source>
</evidence>
<keyword evidence="5 7" id="KW-1133">Transmembrane helix</keyword>
<evidence type="ECO:0000256" key="6">
    <source>
        <dbReference type="ARBA" id="ARBA00023136"/>
    </source>
</evidence>
<dbReference type="CDD" id="cd06261">
    <property type="entry name" value="TM_PBP2"/>
    <property type="match status" value="1"/>
</dbReference>
<dbReference type="InterPro" id="IPR035906">
    <property type="entry name" value="MetI-like_sf"/>
</dbReference>
<dbReference type="GO" id="GO:0005886">
    <property type="term" value="C:plasma membrane"/>
    <property type="evidence" value="ECO:0007669"/>
    <property type="project" value="UniProtKB-SubCell"/>
</dbReference>
<feature type="transmembrane region" description="Helical" evidence="7">
    <location>
        <begin position="211"/>
        <end position="230"/>
    </location>
</feature>
<organism evidence="9 10">
    <name type="scientific">Phytoactinopolyspora alkaliphila</name>
    <dbReference type="NCBI Taxonomy" id="1783498"/>
    <lineage>
        <taxon>Bacteria</taxon>
        <taxon>Bacillati</taxon>
        <taxon>Actinomycetota</taxon>
        <taxon>Actinomycetes</taxon>
        <taxon>Jiangellales</taxon>
        <taxon>Jiangellaceae</taxon>
        <taxon>Phytoactinopolyspora</taxon>
    </lineage>
</organism>
<comment type="similarity">
    <text evidence="7">Belongs to the binding-protein-dependent transport system permease family.</text>
</comment>
<keyword evidence="4 7" id="KW-0812">Transmembrane</keyword>
<feature type="domain" description="ABC transmembrane type-1" evidence="8">
    <location>
        <begin position="103"/>
        <end position="334"/>
    </location>
</feature>
<dbReference type="Pfam" id="PF00528">
    <property type="entry name" value="BPD_transp_1"/>
    <property type="match status" value="1"/>
</dbReference>
<dbReference type="Gene3D" id="1.10.3720.10">
    <property type="entry name" value="MetI-like"/>
    <property type="match status" value="1"/>
</dbReference>